<evidence type="ECO:0000313" key="2">
    <source>
        <dbReference type="Proteomes" id="UP000821845"/>
    </source>
</evidence>
<reference evidence="1" key="1">
    <citation type="submission" date="2020-05" db="EMBL/GenBank/DDBJ databases">
        <title>Large-scale comparative analyses of tick genomes elucidate their genetic diversity and vector capacities.</title>
        <authorList>
            <person name="Jia N."/>
            <person name="Wang J."/>
            <person name="Shi W."/>
            <person name="Du L."/>
            <person name="Sun Y."/>
            <person name="Zhan W."/>
            <person name="Jiang J."/>
            <person name="Wang Q."/>
            <person name="Zhang B."/>
            <person name="Ji P."/>
            <person name="Sakyi L.B."/>
            <person name="Cui X."/>
            <person name="Yuan T."/>
            <person name="Jiang B."/>
            <person name="Yang W."/>
            <person name="Lam T.T.-Y."/>
            <person name="Chang Q."/>
            <person name="Ding S."/>
            <person name="Wang X."/>
            <person name="Zhu J."/>
            <person name="Ruan X."/>
            <person name="Zhao L."/>
            <person name="Wei J."/>
            <person name="Que T."/>
            <person name="Du C."/>
            <person name="Cheng J."/>
            <person name="Dai P."/>
            <person name="Han X."/>
            <person name="Huang E."/>
            <person name="Gao Y."/>
            <person name="Liu J."/>
            <person name="Shao H."/>
            <person name="Ye R."/>
            <person name="Li L."/>
            <person name="Wei W."/>
            <person name="Wang X."/>
            <person name="Wang C."/>
            <person name="Yang T."/>
            <person name="Huo Q."/>
            <person name="Li W."/>
            <person name="Guo W."/>
            <person name="Chen H."/>
            <person name="Zhou L."/>
            <person name="Ni X."/>
            <person name="Tian J."/>
            <person name="Zhou Y."/>
            <person name="Sheng Y."/>
            <person name="Liu T."/>
            <person name="Pan Y."/>
            <person name="Xia L."/>
            <person name="Li J."/>
            <person name="Zhao F."/>
            <person name="Cao W."/>
        </authorList>
    </citation>
    <scope>NUCLEOTIDE SEQUENCE</scope>
    <source>
        <strain evidence="1">Hyas-2018</strain>
    </source>
</reference>
<accession>A0ACB7SSH7</accession>
<evidence type="ECO:0000313" key="1">
    <source>
        <dbReference type="EMBL" id="KAH6937673.1"/>
    </source>
</evidence>
<protein>
    <submittedName>
        <fullName evidence="1">Uncharacterized protein</fullName>
    </submittedName>
</protein>
<name>A0ACB7SSH7_HYAAI</name>
<gene>
    <name evidence="1" type="ORF">HPB50_003568</name>
</gene>
<comment type="caution">
    <text evidence="1">The sequence shown here is derived from an EMBL/GenBank/DDBJ whole genome shotgun (WGS) entry which is preliminary data.</text>
</comment>
<keyword evidence="2" id="KW-1185">Reference proteome</keyword>
<sequence>MDKAEYGAMNFQQGDIGDHILKSSDGAPVTTRAPTEALPKGSLPSPAKQGSDIQRFMASLVSEDSTKGEDFDIQRSIASWFREQYNQALPWDQFADAAKLSIPKSAQEFSDRIRSNVRLFLRNYGILFVTILAGYVMSSAVLVVSFAVVVAVCAALKLHQNDESAAVLGTTLTMNKNHRLTVAASVAVLFLIAAGIRSAIVWSAGTTLAIVTIHATFYQGTGFPNFVEKLPDAAGEADGTIHATFSRGLGSPNNFAKKVPDAAGEGDVSFGQ</sequence>
<organism evidence="1 2">
    <name type="scientific">Hyalomma asiaticum</name>
    <name type="common">Tick</name>
    <dbReference type="NCBI Taxonomy" id="266040"/>
    <lineage>
        <taxon>Eukaryota</taxon>
        <taxon>Metazoa</taxon>
        <taxon>Ecdysozoa</taxon>
        <taxon>Arthropoda</taxon>
        <taxon>Chelicerata</taxon>
        <taxon>Arachnida</taxon>
        <taxon>Acari</taxon>
        <taxon>Parasitiformes</taxon>
        <taxon>Ixodida</taxon>
        <taxon>Ixodoidea</taxon>
        <taxon>Ixodidae</taxon>
        <taxon>Hyalomminae</taxon>
        <taxon>Hyalomma</taxon>
    </lineage>
</organism>
<dbReference type="EMBL" id="CM023482">
    <property type="protein sequence ID" value="KAH6937673.1"/>
    <property type="molecule type" value="Genomic_DNA"/>
</dbReference>
<proteinExistence type="predicted"/>
<dbReference type="Proteomes" id="UP000821845">
    <property type="component" value="Chromosome 2"/>
</dbReference>